<dbReference type="RefSeq" id="WP_283754401.1">
    <property type="nucleotide sequence ID" value="NZ_JAQOSP010000095.1"/>
</dbReference>
<dbReference type="PROSITE" id="PS51257">
    <property type="entry name" value="PROKAR_LIPOPROTEIN"/>
    <property type="match status" value="1"/>
</dbReference>
<evidence type="ECO:0000313" key="3">
    <source>
        <dbReference type="Proteomes" id="UP001235303"/>
    </source>
</evidence>
<proteinExistence type="predicted"/>
<name>A0ABT7AUQ3_9CYAN</name>
<dbReference type="Pfam" id="PF12974">
    <property type="entry name" value="Phosphonate-bd"/>
    <property type="match status" value="1"/>
</dbReference>
<organism evidence="2 3">
    <name type="scientific">Roseofilum acuticapitatum BLCC-M154</name>
    <dbReference type="NCBI Taxonomy" id="3022444"/>
    <lineage>
        <taxon>Bacteria</taxon>
        <taxon>Bacillati</taxon>
        <taxon>Cyanobacteriota</taxon>
        <taxon>Cyanophyceae</taxon>
        <taxon>Desertifilales</taxon>
        <taxon>Desertifilaceae</taxon>
        <taxon>Roseofilum</taxon>
        <taxon>Roseofilum acuticapitatum</taxon>
    </lineage>
</organism>
<dbReference type="Proteomes" id="UP001235303">
    <property type="component" value="Unassembled WGS sequence"/>
</dbReference>
<dbReference type="EMBL" id="JAQOSP010000095">
    <property type="protein sequence ID" value="MDJ1170641.1"/>
    <property type="molecule type" value="Genomic_DNA"/>
</dbReference>
<gene>
    <name evidence="2" type="ORF">PMG71_14510</name>
</gene>
<feature type="chain" id="PRO_5045998060" evidence="1">
    <location>
        <begin position="22"/>
        <end position="299"/>
    </location>
</feature>
<reference evidence="2 3" key="1">
    <citation type="submission" date="2023-01" db="EMBL/GenBank/DDBJ databases">
        <title>Novel diversity within Roseofilum (Cyanobacteria; Desertifilaceae) from marine benthic mats with descriptions of four novel species.</title>
        <authorList>
            <person name="Wang Y."/>
            <person name="Berthold D.E."/>
            <person name="Hu J."/>
            <person name="Lefler F.W."/>
            <person name="Laughinghouse H.D. IV."/>
        </authorList>
    </citation>
    <scope>NUCLEOTIDE SEQUENCE [LARGE SCALE GENOMIC DNA]</scope>
    <source>
        <strain evidence="2 3">BLCC-M154</strain>
    </source>
</reference>
<evidence type="ECO:0000256" key="1">
    <source>
        <dbReference type="SAM" id="SignalP"/>
    </source>
</evidence>
<dbReference type="PANTHER" id="PTHR35841">
    <property type="entry name" value="PHOSPHONATES-BINDING PERIPLASMIC PROTEIN"/>
    <property type="match status" value="1"/>
</dbReference>
<dbReference type="PANTHER" id="PTHR35841:SF1">
    <property type="entry name" value="PHOSPHONATES-BINDING PERIPLASMIC PROTEIN"/>
    <property type="match status" value="1"/>
</dbReference>
<comment type="caution">
    <text evidence="2">The sequence shown here is derived from an EMBL/GenBank/DDBJ whole genome shotgun (WGS) entry which is preliminary data.</text>
</comment>
<accession>A0ABT7AUQ3</accession>
<sequence length="299" mass="32463">MKRRYFLAFSLGLLASCAANQTPDSISSNTTPSEETSVAPLKLAISDVQGLEDLERDYEPFRMALEESLGRSVEFYPVDSYTEVASALQAGTVDLSVVGPSEYVLIRARTNAIPVIAITRPNYHAAIALPPGSPVQSIADLKGKTIAMIKVGSTSGHLGPTEMFVSAGLDPKTDYQVKMLGREGSLAALKNGEVDAWAGPIIDYEVFLQEEGVSADEFRLLQKGPALPSDVLIVNSRTKAEELENWRDRLLGDQQAVISALASTPANSKYKESTLISVEDRDYDMIRNVYRAIGEGNFL</sequence>
<dbReference type="Gene3D" id="3.40.190.10">
    <property type="entry name" value="Periplasmic binding protein-like II"/>
    <property type="match status" value="2"/>
</dbReference>
<feature type="signal peptide" evidence="1">
    <location>
        <begin position="1"/>
        <end position="21"/>
    </location>
</feature>
<dbReference type="SUPFAM" id="SSF53850">
    <property type="entry name" value="Periplasmic binding protein-like II"/>
    <property type="match status" value="1"/>
</dbReference>
<keyword evidence="3" id="KW-1185">Reference proteome</keyword>
<protein>
    <submittedName>
        <fullName evidence="2">PhnD/SsuA/transferrin family substrate-binding protein</fullName>
    </submittedName>
</protein>
<keyword evidence="1" id="KW-0732">Signal</keyword>
<evidence type="ECO:0000313" key="2">
    <source>
        <dbReference type="EMBL" id="MDJ1170641.1"/>
    </source>
</evidence>